<name>A0AAJ4TX34_9STAP</name>
<keyword evidence="1" id="KW-0472">Membrane</keyword>
<keyword evidence="3" id="KW-1185">Reference proteome</keyword>
<evidence type="ECO:0000313" key="2">
    <source>
        <dbReference type="EMBL" id="QYA42779.1"/>
    </source>
</evidence>
<dbReference type="EMBL" id="CP079981">
    <property type="protein sequence ID" value="QYA42779.1"/>
    <property type="molecule type" value="Genomic_DNA"/>
</dbReference>
<accession>A0AAJ4TX34</accession>
<reference evidence="2 3" key="1">
    <citation type="submission" date="2021-07" db="EMBL/GenBank/DDBJ databases">
        <title>Prevalence and characterization of methicillin-resistant Macrococcus spp. in food producing animals and meat in Switzerland in 2019.</title>
        <authorList>
            <person name="Keller J.E."/>
            <person name="Schwendener S."/>
            <person name="Neuenschwander J."/>
            <person name="Overesch G."/>
            <person name="Perreten V."/>
        </authorList>
    </citation>
    <scope>NUCLEOTIDE SEQUENCE [LARGE SCALE GENOMIC DNA]</scope>
    <source>
        <strain evidence="2 3">19Msa0936</strain>
    </source>
</reference>
<organism evidence="2 3">
    <name type="scientific">Macrococcoides bohemicum</name>
    <dbReference type="NCBI Taxonomy" id="1903056"/>
    <lineage>
        <taxon>Bacteria</taxon>
        <taxon>Bacillati</taxon>
        <taxon>Bacillota</taxon>
        <taxon>Bacilli</taxon>
        <taxon>Bacillales</taxon>
        <taxon>Staphylococcaceae</taxon>
        <taxon>Macrococcoides</taxon>
    </lineage>
</organism>
<feature type="transmembrane region" description="Helical" evidence="1">
    <location>
        <begin position="85"/>
        <end position="100"/>
    </location>
</feature>
<evidence type="ECO:0000313" key="3">
    <source>
        <dbReference type="Proteomes" id="UP000826802"/>
    </source>
</evidence>
<proteinExistence type="predicted"/>
<protein>
    <submittedName>
        <fullName evidence="2">Uncharacterized protein</fullName>
    </submittedName>
</protein>
<feature type="transmembrane region" description="Helical" evidence="1">
    <location>
        <begin position="6"/>
        <end position="24"/>
    </location>
</feature>
<gene>
    <name evidence="2" type="ORF">KYI11_02245</name>
</gene>
<dbReference type="RefSeq" id="WP_219503516.1">
    <property type="nucleotide sequence ID" value="NZ_CP079981.1"/>
</dbReference>
<dbReference type="Proteomes" id="UP000826802">
    <property type="component" value="Chromosome"/>
</dbReference>
<evidence type="ECO:0000256" key="1">
    <source>
        <dbReference type="SAM" id="Phobius"/>
    </source>
</evidence>
<keyword evidence="1" id="KW-1133">Transmembrane helix</keyword>
<keyword evidence="1" id="KW-0812">Transmembrane</keyword>
<feature type="transmembrane region" description="Helical" evidence="1">
    <location>
        <begin position="45"/>
        <end position="65"/>
    </location>
</feature>
<dbReference type="AlphaFoldDB" id="A0AAJ4TX34"/>
<sequence>MRELLAGIIILTFIFFELFKYKIYGQTKMFKAKNPVNKEKRMIGTSAYAKAFDYVIGILFIFSFYKLLTLDASKPINIIQDVPELIYLSATLIVLLYSFIKENKGFM</sequence>